<feature type="transmembrane region" description="Helical" evidence="1">
    <location>
        <begin position="29"/>
        <end position="48"/>
    </location>
</feature>
<organism evidence="2 3">
    <name type="scientific">Mesobacillus boroniphilus</name>
    <dbReference type="NCBI Taxonomy" id="308892"/>
    <lineage>
        <taxon>Bacteria</taxon>
        <taxon>Bacillati</taxon>
        <taxon>Bacillota</taxon>
        <taxon>Bacilli</taxon>
        <taxon>Bacillales</taxon>
        <taxon>Bacillaceae</taxon>
        <taxon>Mesobacillus</taxon>
    </lineage>
</organism>
<dbReference type="EMBL" id="QTKX01000001">
    <property type="protein sequence ID" value="MBS8265213.1"/>
    <property type="molecule type" value="Genomic_DNA"/>
</dbReference>
<keyword evidence="1" id="KW-1133">Transmembrane helix</keyword>
<comment type="caution">
    <text evidence="2">The sequence shown here is derived from an EMBL/GenBank/DDBJ whole genome shotgun (WGS) entry which is preliminary data.</text>
</comment>
<evidence type="ECO:0000313" key="3">
    <source>
        <dbReference type="Proteomes" id="UP000761411"/>
    </source>
</evidence>
<dbReference type="RefSeq" id="WP_213369087.1">
    <property type="nucleotide sequence ID" value="NZ_QTKX01000001.1"/>
</dbReference>
<name>A0A944CLF9_9BACI</name>
<evidence type="ECO:0000256" key="1">
    <source>
        <dbReference type="SAM" id="Phobius"/>
    </source>
</evidence>
<protein>
    <submittedName>
        <fullName evidence="2">Uncharacterized protein</fullName>
    </submittedName>
</protein>
<gene>
    <name evidence="2" type="ORF">DYI25_12235</name>
</gene>
<evidence type="ECO:0000313" key="2">
    <source>
        <dbReference type="EMBL" id="MBS8265213.1"/>
    </source>
</evidence>
<proteinExistence type="predicted"/>
<accession>A0A944CLF9</accession>
<sequence length="60" mass="6408">MIRLVIALIFAVVGSILIGSTVHQLGPIGNGLIRVLGVILLISAINIVRKQRNGKQGHQK</sequence>
<keyword evidence="1" id="KW-0812">Transmembrane</keyword>
<keyword evidence="3" id="KW-1185">Reference proteome</keyword>
<dbReference type="AlphaFoldDB" id="A0A944CLF9"/>
<dbReference type="Proteomes" id="UP000761411">
    <property type="component" value="Unassembled WGS sequence"/>
</dbReference>
<keyword evidence="1" id="KW-0472">Membrane</keyword>
<reference evidence="2 3" key="1">
    <citation type="journal article" date="2021" name="Microorganisms">
        <title>Bacterial Dimethylsulfoniopropionate Biosynthesis in the East China Sea.</title>
        <authorList>
            <person name="Liu J."/>
            <person name="Zhang Y."/>
            <person name="Liu J."/>
            <person name="Zhong H."/>
            <person name="Williams B.T."/>
            <person name="Zheng Y."/>
            <person name="Curson A.R.J."/>
            <person name="Sun C."/>
            <person name="Sun H."/>
            <person name="Song D."/>
            <person name="Wagner Mackenzie B."/>
            <person name="Bermejo Martinez A."/>
            <person name="Todd J.D."/>
            <person name="Zhang X.H."/>
        </authorList>
    </citation>
    <scope>NUCLEOTIDE SEQUENCE [LARGE SCALE GENOMIC DNA]</scope>
    <source>
        <strain evidence="2 3">ESS08</strain>
    </source>
</reference>